<dbReference type="SUPFAM" id="SSF52799">
    <property type="entry name" value="(Phosphotyrosine protein) phosphatases II"/>
    <property type="match status" value="1"/>
</dbReference>
<gene>
    <name evidence="3" type="ORF">V5E97_23785</name>
</gene>
<reference evidence="3" key="1">
    <citation type="submission" date="2024-05" db="EMBL/GenBank/DDBJ databases">
        <title>Planctomycetes of the genus Singulisphaera possess chitinolytic capabilities.</title>
        <authorList>
            <person name="Ivanova A."/>
        </authorList>
    </citation>
    <scope>NUCLEOTIDE SEQUENCE</scope>
    <source>
        <strain evidence="3">Ch08T</strain>
    </source>
</reference>
<organism evidence="3">
    <name type="scientific">Singulisphaera sp. Ch08</name>
    <dbReference type="NCBI Taxonomy" id="3120278"/>
    <lineage>
        <taxon>Bacteria</taxon>
        <taxon>Pseudomonadati</taxon>
        <taxon>Planctomycetota</taxon>
        <taxon>Planctomycetia</taxon>
        <taxon>Isosphaerales</taxon>
        <taxon>Isosphaeraceae</taxon>
        <taxon>Singulisphaera</taxon>
    </lineage>
</organism>
<dbReference type="Gene3D" id="3.90.190.10">
    <property type="entry name" value="Protein tyrosine phosphatase superfamily"/>
    <property type="match status" value="1"/>
</dbReference>
<dbReference type="Pfam" id="PF22741">
    <property type="entry name" value="PTP-NADK"/>
    <property type="match status" value="1"/>
</dbReference>
<protein>
    <recommendedName>
        <fullName evidence="2">DSP-PTPase phosphatase fused to NAD+ Kinase domain-containing protein</fullName>
    </recommendedName>
</protein>
<feature type="region of interest" description="Disordered" evidence="1">
    <location>
        <begin position="184"/>
        <end position="250"/>
    </location>
</feature>
<evidence type="ECO:0000256" key="1">
    <source>
        <dbReference type="SAM" id="MobiDB-lite"/>
    </source>
</evidence>
<sequence length="250" mass="27570">MNRRRAIVLTLLGVPTTLGLGTAIFRDDLLEKRVAVIEPGRLVRGAWQRPGPLRRIIDREGIRTIVSLTAINRDDPKYVAQAKVVRETGVDWIIVPMRGSRATLDQMAEAADLLADPARQPAYFHCVAGHHRTSLAHAAYRIRHEGWTGPQAWREVASFPWARPDLDREDRRLIEAFAAAQGAGTLPRRDVDHANAPSFEVGSPPDPRGGRSRVGVRGIPNLDEQPRRGPERSDLPLGTNAGGQPRPGRA</sequence>
<evidence type="ECO:0000313" key="3">
    <source>
        <dbReference type="EMBL" id="XBH01368.1"/>
    </source>
</evidence>
<dbReference type="EMBL" id="CP155447">
    <property type="protein sequence ID" value="XBH01368.1"/>
    <property type="molecule type" value="Genomic_DNA"/>
</dbReference>
<name>A0AAU7C8C3_9BACT</name>
<feature type="domain" description="DSP-PTPase phosphatase fused to NAD+ Kinase" evidence="2">
    <location>
        <begin position="59"/>
        <end position="142"/>
    </location>
</feature>
<proteinExistence type="predicted"/>
<feature type="compositionally biased region" description="Basic and acidic residues" evidence="1">
    <location>
        <begin position="224"/>
        <end position="234"/>
    </location>
</feature>
<dbReference type="AlphaFoldDB" id="A0AAU7C8C3"/>
<dbReference type="RefSeq" id="WP_406694068.1">
    <property type="nucleotide sequence ID" value="NZ_CP155447.1"/>
</dbReference>
<dbReference type="InterPro" id="IPR029021">
    <property type="entry name" value="Prot-tyrosine_phosphatase-like"/>
</dbReference>
<evidence type="ECO:0000259" key="2">
    <source>
        <dbReference type="Pfam" id="PF22741"/>
    </source>
</evidence>
<dbReference type="InterPro" id="IPR055214">
    <property type="entry name" value="PTP-NADK"/>
</dbReference>
<accession>A0AAU7C8C3</accession>